<gene>
    <name evidence="8" type="ORF">BKA67DRAFT_209384</name>
</gene>
<dbReference type="AlphaFoldDB" id="A0A9P8UU68"/>
<evidence type="ECO:0000256" key="5">
    <source>
        <dbReference type="ARBA" id="ARBA00038359"/>
    </source>
</evidence>
<evidence type="ECO:0000256" key="6">
    <source>
        <dbReference type="SAM" id="Phobius"/>
    </source>
</evidence>
<dbReference type="GeneID" id="70124370"/>
<proteinExistence type="inferred from homology"/>
<keyword evidence="9" id="KW-1185">Reference proteome</keyword>
<evidence type="ECO:0000256" key="4">
    <source>
        <dbReference type="ARBA" id="ARBA00023136"/>
    </source>
</evidence>
<protein>
    <recommendedName>
        <fullName evidence="7">Rhodopsin domain-containing protein</fullName>
    </recommendedName>
</protein>
<dbReference type="EMBL" id="JAGPXC010000002">
    <property type="protein sequence ID" value="KAH6658246.1"/>
    <property type="molecule type" value="Genomic_DNA"/>
</dbReference>
<dbReference type="PANTHER" id="PTHR33048">
    <property type="entry name" value="PTH11-LIKE INTEGRAL MEMBRANE PROTEIN (AFU_ORTHOLOGUE AFUA_5G11245)"/>
    <property type="match status" value="1"/>
</dbReference>
<dbReference type="Proteomes" id="UP000758603">
    <property type="component" value="Unassembled WGS sequence"/>
</dbReference>
<evidence type="ECO:0000259" key="7">
    <source>
        <dbReference type="Pfam" id="PF20684"/>
    </source>
</evidence>
<dbReference type="Pfam" id="PF20684">
    <property type="entry name" value="Fung_rhodopsin"/>
    <property type="match status" value="1"/>
</dbReference>
<keyword evidence="2 6" id="KW-0812">Transmembrane</keyword>
<dbReference type="InterPro" id="IPR052337">
    <property type="entry name" value="SAT4-like"/>
</dbReference>
<feature type="transmembrane region" description="Helical" evidence="6">
    <location>
        <begin position="111"/>
        <end position="134"/>
    </location>
</feature>
<comment type="subcellular location">
    <subcellularLocation>
        <location evidence="1">Membrane</location>
        <topology evidence="1">Multi-pass membrane protein</topology>
    </subcellularLocation>
</comment>
<feature type="domain" description="Rhodopsin" evidence="7">
    <location>
        <begin position="18"/>
        <end position="153"/>
    </location>
</feature>
<accession>A0A9P8UU68</accession>
<comment type="similarity">
    <text evidence="5">Belongs to the SAT4 family.</text>
</comment>
<dbReference type="RefSeq" id="XP_045962480.1">
    <property type="nucleotide sequence ID" value="XM_046095477.1"/>
</dbReference>
<dbReference type="PROSITE" id="PS51257">
    <property type="entry name" value="PROKAR_LIPOPROTEIN"/>
    <property type="match status" value="1"/>
</dbReference>
<comment type="caution">
    <text evidence="8">The sequence shown here is derived from an EMBL/GenBank/DDBJ whole genome shotgun (WGS) entry which is preliminary data.</text>
</comment>
<evidence type="ECO:0000313" key="8">
    <source>
        <dbReference type="EMBL" id="KAH6658246.1"/>
    </source>
</evidence>
<evidence type="ECO:0000256" key="1">
    <source>
        <dbReference type="ARBA" id="ARBA00004141"/>
    </source>
</evidence>
<feature type="transmembrane region" description="Helical" evidence="6">
    <location>
        <begin position="70"/>
        <end position="91"/>
    </location>
</feature>
<name>A0A9P8UU68_9PEZI</name>
<sequence>MRAPNLFLIISWISVSCRLYTRTCILRSPWWDDLFVLLYPLVTTTGSIAVCSSVNHGLGKHFLTLTSIELIEFLKCFFVANAAYTSATTFIKLTLLFQYMRILDRGTRTYMIWVIVAIFTALWGIAFSFLLAWVPRIPVSEFWTQSSDGFCYGFGAKTPHETARHL</sequence>
<feature type="transmembrane region" description="Helical" evidence="6">
    <location>
        <begin position="37"/>
        <end position="58"/>
    </location>
</feature>
<dbReference type="PANTHER" id="PTHR33048:SF47">
    <property type="entry name" value="INTEGRAL MEMBRANE PROTEIN-RELATED"/>
    <property type="match status" value="1"/>
</dbReference>
<keyword evidence="4 6" id="KW-0472">Membrane</keyword>
<dbReference type="InterPro" id="IPR049326">
    <property type="entry name" value="Rhodopsin_dom_fungi"/>
</dbReference>
<evidence type="ECO:0000256" key="3">
    <source>
        <dbReference type="ARBA" id="ARBA00022989"/>
    </source>
</evidence>
<evidence type="ECO:0000256" key="2">
    <source>
        <dbReference type="ARBA" id="ARBA00022692"/>
    </source>
</evidence>
<dbReference type="GO" id="GO:0016020">
    <property type="term" value="C:membrane"/>
    <property type="evidence" value="ECO:0007669"/>
    <property type="project" value="UniProtKB-SubCell"/>
</dbReference>
<keyword evidence="3 6" id="KW-1133">Transmembrane helix</keyword>
<organism evidence="8 9">
    <name type="scientific">Truncatella angustata</name>
    <dbReference type="NCBI Taxonomy" id="152316"/>
    <lineage>
        <taxon>Eukaryota</taxon>
        <taxon>Fungi</taxon>
        <taxon>Dikarya</taxon>
        <taxon>Ascomycota</taxon>
        <taxon>Pezizomycotina</taxon>
        <taxon>Sordariomycetes</taxon>
        <taxon>Xylariomycetidae</taxon>
        <taxon>Amphisphaeriales</taxon>
        <taxon>Sporocadaceae</taxon>
        <taxon>Truncatella</taxon>
    </lineage>
</organism>
<evidence type="ECO:0000313" key="9">
    <source>
        <dbReference type="Proteomes" id="UP000758603"/>
    </source>
</evidence>
<reference evidence="8" key="1">
    <citation type="journal article" date="2021" name="Nat. Commun.">
        <title>Genetic determinants of endophytism in the Arabidopsis root mycobiome.</title>
        <authorList>
            <person name="Mesny F."/>
            <person name="Miyauchi S."/>
            <person name="Thiergart T."/>
            <person name="Pickel B."/>
            <person name="Atanasova L."/>
            <person name="Karlsson M."/>
            <person name="Huettel B."/>
            <person name="Barry K.W."/>
            <person name="Haridas S."/>
            <person name="Chen C."/>
            <person name="Bauer D."/>
            <person name="Andreopoulos W."/>
            <person name="Pangilinan J."/>
            <person name="LaButti K."/>
            <person name="Riley R."/>
            <person name="Lipzen A."/>
            <person name="Clum A."/>
            <person name="Drula E."/>
            <person name="Henrissat B."/>
            <person name="Kohler A."/>
            <person name="Grigoriev I.V."/>
            <person name="Martin F.M."/>
            <person name="Hacquard S."/>
        </authorList>
    </citation>
    <scope>NUCLEOTIDE SEQUENCE</scope>
    <source>
        <strain evidence="8">MPI-SDFR-AT-0073</strain>
    </source>
</reference>
<dbReference type="OrthoDB" id="61113at2759"/>